<evidence type="ECO:0000313" key="8">
    <source>
        <dbReference type="EMBL" id="AWT26718.1"/>
    </source>
</evidence>
<evidence type="ECO:0000256" key="5">
    <source>
        <dbReference type="SAM" id="MobiDB-lite"/>
    </source>
</evidence>
<comment type="similarity">
    <text evidence="2">Belongs to the bacterial solute-binding protein 8 family.</text>
</comment>
<dbReference type="Pfam" id="PF01497">
    <property type="entry name" value="Peripla_BP_2"/>
    <property type="match status" value="1"/>
</dbReference>
<dbReference type="PANTHER" id="PTHR30532">
    <property type="entry name" value="IRON III DICITRATE-BINDING PERIPLASMIC PROTEIN"/>
    <property type="match status" value="1"/>
</dbReference>
<feature type="chain" id="PRO_5016440610" evidence="6">
    <location>
        <begin position="26"/>
        <end position="337"/>
    </location>
</feature>
<dbReference type="GO" id="GO:1901678">
    <property type="term" value="P:iron coordination entity transport"/>
    <property type="evidence" value="ECO:0007669"/>
    <property type="project" value="UniProtKB-ARBA"/>
</dbReference>
<dbReference type="InterPro" id="IPR002491">
    <property type="entry name" value="ABC_transptr_periplasmic_BD"/>
</dbReference>
<feature type="signal peptide" evidence="6">
    <location>
        <begin position="1"/>
        <end position="25"/>
    </location>
</feature>
<accession>A0A2Z3YPU9</accession>
<dbReference type="EMBL" id="CP024988">
    <property type="protein sequence ID" value="AWT26718.1"/>
    <property type="molecule type" value="Genomic_DNA"/>
</dbReference>
<dbReference type="KEGG" id="cpre:Csp1_19490"/>
<proteinExistence type="inferred from homology"/>
<dbReference type="AlphaFoldDB" id="A0A2Z3YPU9"/>
<evidence type="ECO:0000256" key="6">
    <source>
        <dbReference type="SAM" id="SignalP"/>
    </source>
</evidence>
<dbReference type="PROSITE" id="PS50983">
    <property type="entry name" value="FE_B12_PBP"/>
    <property type="match status" value="1"/>
</dbReference>
<keyword evidence="8" id="KW-0449">Lipoprotein</keyword>
<feature type="region of interest" description="Disordered" evidence="5">
    <location>
        <begin position="26"/>
        <end position="70"/>
    </location>
</feature>
<feature type="compositionally biased region" description="Low complexity" evidence="5">
    <location>
        <begin position="38"/>
        <end position="60"/>
    </location>
</feature>
<dbReference type="STRING" id="1737425.GCA_900049755_02087"/>
<dbReference type="SUPFAM" id="SSF53807">
    <property type="entry name" value="Helical backbone' metal receptor"/>
    <property type="match status" value="1"/>
</dbReference>
<dbReference type="PROSITE" id="PS51257">
    <property type="entry name" value="PROKAR_LIPOPROTEIN"/>
    <property type="match status" value="1"/>
</dbReference>
<comment type="subcellular location">
    <subcellularLocation>
        <location evidence="1">Cell envelope</location>
    </subcellularLocation>
</comment>
<dbReference type="RefSeq" id="WP_110481666.1">
    <property type="nucleotide sequence ID" value="NZ_CP024988.1"/>
</dbReference>
<gene>
    <name evidence="8" type="primary">yfiY_8</name>
    <name evidence="8" type="ORF">Csp1_19490</name>
</gene>
<dbReference type="InterPro" id="IPR051313">
    <property type="entry name" value="Bact_iron-sidero_bind"/>
</dbReference>
<keyword evidence="3" id="KW-0813">Transport</keyword>
<dbReference type="Proteomes" id="UP000247696">
    <property type="component" value="Chromosome"/>
</dbReference>
<sequence>MKLFRTVPAALIGAAVLATGLVACSDNSPEPTDPTGGTTSTTQQSTQQTTSAAQSQQTASWPVTVDHVRGSSTVPAKPERIVVMHEAAVDPVLSLGLEPVAMFEIQGGDANMPWLQGKIDWPEDAALTADRTADPEAVAKYDPDLIVVGDVYADDSTWKALEDVAPTLVYDWPADGPAWQPILDGIAQATGLEDRAEEVRDSYAGRIAEIQAQFPGVGDLTYNSAMLNQGQLVYSTNSLLEDLGLEQADRQKAAGARGTVSLERLDELDADVLVIYDPAGERKKLEDSDQFRGLASVRDGALIWQDTALGYAVTTASGPMSLDWAVDRIAPQLTAAL</sequence>
<evidence type="ECO:0000313" key="9">
    <source>
        <dbReference type="Proteomes" id="UP000247696"/>
    </source>
</evidence>
<dbReference type="GO" id="GO:0030288">
    <property type="term" value="C:outer membrane-bounded periplasmic space"/>
    <property type="evidence" value="ECO:0007669"/>
    <property type="project" value="TreeGrafter"/>
</dbReference>
<protein>
    <submittedName>
        <fullName evidence="8">Putative siderophore-binding lipoprotein YfiY</fullName>
    </submittedName>
</protein>
<evidence type="ECO:0000259" key="7">
    <source>
        <dbReference type="PROSITE" id="PS50983"/>
    </source>
</evidence>
<evidence type="ECO:0000256" key="1">
    <source>
        <dbReference type="ARBA" id="ARBA00004196"/>
    </source>
</evidence>
<evidence type="ECO:0000256" key="3">
    <source>
        <dbReference type="ARBA" id="ARBA00022448"/>
    </source>
</evidence>
<organism evidence="8 9">
    <name type="scientific">Corynebacterium provencense</name>
    <dbReference type="NCBI Taxonomy" id="1737425"/>
    <lineage>
        <taxon>Bacteria</taxon>
        <taxon>Bacillati</taxon>
        <taxon>Actinomycetota</taxon>
        <taxon>Actinomycetes</taxon>
        <taxon>Mycobacteriales</taxon>
        <taxon>Corynebacteriaceae</taxon>
        <taxon>Corynebacterium</taxon>
    </lineage>
</organism>
<feature type="domain" description="Fe/B12 periplasmic-binding" evidence="7">
    <location>
        <begin position="80"/>
        <end position="337"/>
    </location>
</feature>
<dbReference type="PANTHER" id="PTHR30532:SF1">
    <property type="entry name" value="IRON(3+)-HYDROXAMATE-BINDING PROTEIN FHUD"/>
    <property type="match status" value="1"/>
</dbReference>
<reference evidence="9" key="1">
    <citation type="submission" date="2017-11" db="EMBL/GenBank/DDBJ databases">
        <title>Otitis media/interna in a cat caused by the recently described species Corynebacterium provencense.</title>
        <authorList>
            <person name="Kittl S."/>
            <person name="Brodard I."/>
            <person name="Rychener L."/>
            <person name="Jores J."/>
            <person name="Roosje P."/>
            <person name="Gobeli Brawand S."/>
        </authorList>
    </citation>
    <scope>NUCLEOTIDE SEQUENCE [LARGE SCALE GENOMIC DNA]</scope>
    <source>
        <strain evidence="9">17KM38</strain>
    </source>
</reference>
<name>A0A2Z3YPU9_9CORY</name>
<dbReference type="OrthoDB" id="9793175at2"/>
<evidence type="ECO:0000256" key="4">
    <source>
        <dbReference type="ARBA" id="ARBA00022729"/>
    </source>
</evidence>
<keyword evidence="9" id="KW-1185">Reference proteome</keyword>
<dbReference type="Gene3D" id="3.40.50.1980">
    <property type="entry name" value="Nitrogenase molybdenum iron protein domain"/>
    <property type="match status" value="2"/>
</dbReference>
<evidence type="ECO:0000256" key="2">
    <source>
        <dbReference type="ARBA" id="ARBA00008814"/>
    </source>
</evidence>
<keyword evidence="4 6" id="KW-0732">Signal</keyword>